<dbReference type="EMBL" id="CP000479">
    <property type="protein sequence ID" value="ABK68868.1"/>
    <property type="molecule type" value="Genomic_DNA"/>
</dbReference>
<evidence type="ECO:0000313" key="2">
    <source>
        <dbReference type="Proteomes" id="UP000001574"/>
    </source>
</evidence>
<accession>A0A0H3A4K6</accession>
<dbReference type="Proteomes" id="UP000001574">
    <property type="component" value="Chromosome"/>
</dbReference>
<proteinExistence type="predicted"/>
<dbReference type="AlphaFoldDB" id="A0A0H3A4K6"/>
<protein>
    <submittedName>
        <fullName evidence="1">Uncharacterized protein</fullName>
    </submittedName>
</protein>
<reference evidence="1 2" key="1">
    <citation type="submission" date="2006-10" db="EMBL/GenBank/DDBJ databases">
        <authorList>
            <person name="Fleischmann R.D."/>
            <person name="Dodson R.J."/>
            <person name="Haft D.H."/>
            <person name="Merkel J.S."/>
            <person name="Nelson W.C."/>
            <person name="Fraser C.M."/>
        </authorList>
    </citation>
    <scope>NUCLEOTIDE SEQUENCE [LARGE SCALE GENOMIC DNA]</scope>
    <source>
        <strain evidence="1 2">104</strain>
    </source>
</reference>
<evidence type="ECO:0000313" key="1">
    <source>
        <dbReference type="EMBL" id="ABK68868.1"/>
    </source>
</evidence>
<organism evidence="1 2">
    <name type="scientific">Mycobacterium avium (strain 104)</name>
    <dbReference type="NCBI Taxonomy" id="243243"/>
    <lineage>
        <taxon>Bacteria</taxon>
        <taxon>Bacillati</taxon>
        <taxon>Actinomycetota</taxon>
        <taxon>Actinomycetes</taxon>
        <taxon>Mycobacteriales</taxon>
        <taxon>Mycobacteriaceae</taxon>
        <taxon>Mycobacterium</taxon>
        <taxon>Mycobacterium avium complex (MAC)</taxon>
    </lineage>
</organism>
<dbReference type="HOGENOM" id="CLU_171773_0_0_11"/>
<gene>
    <name evidence="1" type="ordered locus">MAV_2420</name>
</gene>
<name>A0A0H3A4K6_MYCA1</name>
<sequence>MKAATAKMRRVEWNCNRYLRVERTVMKFQDTYFSREDRYSIGVESTSGRYYASIPVSNGILDYEEYYELTPDQYHQFLNDRGAAIDFVEACRRHEHDDLLLQQPGSNRGTSA</sequence>
<dbReference type="KEGG" id="mav:MAV_2420"/>